<evidence type="ECO:0008006" key="4">
    <source>
        <dbReference type="Google" id="ProtNLM"/>
    </source>
</evidence>
<feature type="transmembrane region" description="Helical" evidence="1">
    <location>
        <begin position="114"/>
        <end position="139"/>
    </location>
</feature>
<feature type="transmembrane region" description="Helical" evidence="1">
    <location>
        <begin position="145"/>
        <end position="163"/>
    </location>
</feature>
<keyword evidence="1" id="KW-0472">Membrane</keyword>
<evidence type="ECO:0000256" key="1">
    <source>
        <dbReference type="SAM" id="Phobius"/>
    </source>
</evidence>
<dbReference type="EMBL" id="LNQR01000060">
    <property type="protein sequence ID" value="KWT85573.1"/>
    <property type="molecule type" value="Genomic_DNA"/>
</dbReference>
<gene>
    <name evidence="2" type="ORF">ASN18_1707</name>
</gene>
<feature type="transmembrane region" description="Helical" evidence="1">
    <location>
        <begin position="192"/>
        <end position="223"/>
    </location>
</feature>
<accession>A0ABR5SF60</accession>
<proteinExistence type="predicted"/>
<dbReference type="Proteomes" id="UP000060487">
    <property type="component" value="Unassembled WGS sequence"/>
</dbReference>
<evidence type="ECO:0000313" key="2">
    <source>
        <dbReference type="EMBL" id="KWT85573.1"/>
    </source>
</evidence>
<feature type="transmembrane region" description="Helical" evidence="1">
    <location>
        <begin position="286"/>
        <end position="309"/>
    </location>
</feature>
<feature type="transmembrane region" description="Helical" evidence="1">
    <location>
        <begin position="330"/>
        <end position="353"/>
    </location>
</feature>
<reference evidence="2 3" key="1">
    <citation type="submission" date="2015-11" db="EMBL/GenBank/DDBJ databases">
        <authorList>
            <person name="Lin W."/>
        </authorList>
    </citation>
    <scope>NUCLEOTIDE SEQUENCE [LARGE SCALE GENOMIC DNA]</scope>
    <source>
        <strain evidence="2 3">HCH-1</strain>
    </source>
</reference>
<keyword evidence="1" id="KW-0812">Transmembrane</keyword>
<feature type="transmembrane region" description="Helical" evidence="1">
    <location>
        <begin position="230"/>
        <end position="248"/>
    </location>
</feature>
<keyword evidence="3" id="KW-1185">Reference proteome</keyword>
<feature type="transmembrane region" description="Helical" evidence="1">
    <location>
        <begin position="85"/>
        <end position="102"/>
    </location>
</feature>
<feature type="transmembrane region" description="Helical" evidence="1">
    <location>
        <begin position="21"/>
        <end position="41"/>
    </location>
</feature>
<feature type="transmembrane region" description="Helical" evidence="1">
    <location>
        <begin position="359"/>
        <end position="378"/>
    </location>
</feature>
<protein>
    <recommendedName>
        <fullName evidence="4">Glycosyltransferase RgtA/B/C/D-like domain-containing protein</fullName>
    </recommendedName>
</protein>
<evidence type="ECO:0000313" key="3">
    <source>
        <dbReference type="Proteomes" id="UP000060487"/>
    </source>
</evidence>
<name>A0ABR5SF60_9BACT</name>
<organism evidence="2 3">
    <name type="scientific">Candidatus Magnetominusculus xianensis</name>
    <dbReference type="NCBI Taxonomy" id="1748249"/>
    <lineage>
        <taxon>Bacteria</taxon>
        <taxon>Pseudomonadati</taxon>
        <taxon>Nitrospirota</taxon>
        <taxon>Nitrospiria</taxon>
        <taxon>Nitrospirales</taxon>
        <taxon>Nitrospiraceae</taxon>
        <taxon>Candidatus Magnetominusculus</taxon>
    </lineage>
</organism>
<sequence length="566" mass="66947">MRLHLHRSYRLYLEDILNRNNITLIHFISFIAGIFFTYLLYRLLTYHTCLISYPYQLEVREGGMILSTDLILKGGNPYDFINHPVYMNIYGIMYNYVVIPFYKMLSGVSHERLLLLAHRAATGVFIFLSCSIVALIMLRLKIKPIFIYGAFIIQYASLIFFVTPLSKPDSLGMFLFLLCIYIPWRNDYSRNSLILSIIFGLLSFYTKIYFVLGTIMLLSYVFFYISKEKGLKWMTVFFASLLLSLFFVNRYYESYIYYTIIHHINANSYNIHSNNYHHIKYLLYQLYYFGKHSAGLIMFLLLILIYNIYKHIDYYKYIKIDYKIIKNPFFTHQISLFTYCAYISMIVLVLILGGSNGAWMIYFFQIYLPFFLISTIALTNNYNVLRHISIILLSLSVYTSYSYCLFWAVIPPMGVFSIDPSEIFMNRNVEAQWRQYNSLIQKGKNILVAAPLSISAVSRGQKVYDSGFSCYRNEVMPKNPVLKKIFSNDFDGYNELFMETIEKQILNKQFDIIILYKDHYEGGGVTNTFIRNINDIDKNYQVKFSSNFQFLHSREKYFMSVYYPRQ</sequence>
<feature type="transmembrane region" description="Helical" evidence="1">
    <location>
        <begin position="390"/>
        <end position="410"/>
    </location>
</feature>
<keyword evidence="1" id="KW-1133">Transmembrane helix</keyword>
<comment type="caution">
    <text evidence="2">The sequence shown here is derived from an EMBL/GenBank/DDBJ whole genome shotgun (WGS) entry which is preliminary data.</text>
</comment>